<dbReference type="AlphaFoldDB" id="A0A0B0MKS9"/>
<sequence>MSQGTNSTRPGPPHTGKPHDRVNLAGSNTA</sequence>
<dbReference type="Proteomes" id="UP000032142">
    <property type="component" value="Unassembled WGS sequence"/>
</dbReference>
<accession>A0A0B0MKS9</accession>
<dbReference type="EMBL" id="JRRC01083568">
    <property type="protein sequence ID" value="KHF99530.1"/>
    <property type="molecule type" value="Genomic_DNA"/>
</dbReference>
<organism evidence="2 3">
    <name type="scientific">Gossypium arboreum</name>
    <name type="common">Tree cotton</name>
    <name type="synonym">Gossypium nanking</name>
    <dbReference type="NCBI Taxonomy" id="29729"/>
    <lineage>
        <taxon>Eukaryota</taxon>
        <taxon>Viridiplantae</taxon>
        <taxon>Streptophyta</taxon>
        <taxon>Embryophyta</taxon>
        <taxon>Tracheophyta</taxon>
        <taxon>Spermatophyta</taxon>
        <taxon>Magnoliopsida</taxon>
        <taxon>eudicotyledons</taxon>
        <taxon>Gunneridae</taxon>
        <taxon>Pentapetalae</taxon>
        <taxon>rosids</taxon>
        <taxon>malvids</taxon>
        <taxon>Malvales</taxon>
        <taxon>Malvaceae</taxon>
        <taxon>Malvoideae</taxon>
        <taxon>Gossypium</taxon>
    </lineage>
</organism>
<proteinExistence type="predicted"/>
<keyword evidence="3" id="KW-1185">Reference proteome</keyword>
<gene>
    <name evidence="2" type="ORF">F383_38455</name>
</gene>
<evidence type="ECO:0000256" key="1">
    <source>
        <dbReference type="SAM" id="MobiDB-lite"/>
    </source>
</evidence>
<evidence type="ECO:0000313" key="2">
    <source>
        <dbReference type="EMBL" id="KHF99530.1"/>
    </source>
</evidence>
<reference evidence="3" key="1">
    <citation type="submission" date="2014-09" db="EMBL/GenBank/DDBJ databases">
        <authorList>
            <person name="Mudge J."/>
            <person name="Ramaraj T."/>
            <person name="Lindquist I.E."/>
            <person name="Bharti A.K."/>
            <person name="Sundararajan A."/>
            <person name="Cameron C.T."/>
            <person name="Woodward J.E."/>
            <person name="May G.D."/>
            <person name="Brubaker C."/>
            <person name="Broadhvest J."/>
            <person name="Wilkins T.A."/>
        </authorList>
    </citation>
    <scope>NUCLEOTIDE SEQUENCE</scope>
    <source>
        <strain evidence="3">cv. AKA8401</strain>
    </source>
</reference>
<protein>
    <submittedName>
        <fullName evidence="2">Uncharacterized protein</fullName>
    </submittedName>
</protein>
<evidence type="ECO:0000313" key="3">
    <source>
        <dbReference type="Proteomes" id="UP000032142"/>
    </source>
</evidence>
<comment type="caution">
    <text evidence="2">The sequence shown here is derived from an EMBL/GenBank/DDBJ whole genome shotgun (WGS) entry which is preliminary data.</text>
</comment>
<name>A0A0B0MKS9_GOSAR</name>
<feature type="region of interest" description="Disordered" evidence="1">
    <location>
        <begin position="1"/>
        <end position="30"/>
    </location>
</feature>